<dbReference type="NCBIfam" id="TIGR04183">
    <property type="entry name" value="Por_Secre_tail"/>
    <property type="match status" value="1"/>
</dbReference>
<dbReference type="InterPro" id="IPR026444">
    <property type="entry name" value="Secre_tail"/>
</dbReference>
<dbReference type="PANTHER" id="PTHR40469">
    <property type="entry name" value="SECRETED GLYCOSYL HYDROLASE"/>
    <property type="match status" value="1"/>
</dbReference>
<dbReference type="SUPFAM" id="SSF52317">
    <property type="entry name" value="Class I glutamine amidotransferase-like"/>
    <property type="match status" value="1"/>
</dbReference>
<dbReference type="InterPro" id="IPR011041">
    <property type="entry name" value="Quinoprot_gluc/sorb_DH_b-prop"/>
</dbReference>
<dbReference type="Pfam" id="PF07995">
    <property type="entry name" value="GSDH"/>
    <property type="match status" value="1"/>
</dbReference>
<dbReference type="PROSITE" id="PS51175">
    <property type="entry name" value="CBM6"/>
    <property type="match status" value="1"/>
</dbReference>
<evidence type="ECO:0000256" key="1">
    <source>
        <dbReference type="ARBA" id="ARBA00022729"/>
    </source>
</evidence>
<dbReference type="SUPFAM" id="SSF50952">
    <property type="entry name" value="Soluble quinoprotein glucose dehydrogenase"/>
    <property type="match status" value="1"/>
</dbReference>
<reference evidence="6" key="2">
    <citation type="submission" date="2023-01" db="EMBL/GenBank/DDBJ databases">
        <title>Draft genome sequence of Portibacter lacus strain NBRC 108769.</title>
        <authorList>
            <person name="Sun Q."/>
            <person name="Mori K."/>
        </authorList>
    </citation>
    <scope>NUCLEOTIDE SEQUENCE</scope>
    <source>
        <strain evidence="6">NBRC 108769</strain>
    </source>
</reference>
<dbReference type="InterPro" id="IPR000601">
    <property type="entry name" value="PKD_dom"/>
</dbReference>
<evidence type="ECO:0008006" key="8">
    <source>
        <dbReference type="Google" id="ProtNLM"/>
    </source>
</evidence>
<proteinExistence type="predicted"/>
<feature type="signal peptide" evidence="2">
    <location>
        <begin position="1"/>
        <end position="20"/>
    </location>
</feature>
<dbReference type="InterPro" id="IPR006584">
    <property type="entry name" value="Cellulose-bd_IV"/>
</dbReference>
<reference evidence="6" key="1">
    <citation type="journal article" date="2014" name="Int. J. Syst. Evol. Microbiol.">
        <title>Complete genome sequence of Corynebacterium casei LMG S-19264T (=DSM 44701T), isolated from a smear-ripened cheese.</title>
        <authorList>
            <consortium name="US DOE Joint Genome Institute (JGI-PGF)"/>
            <person name="Walter F."/>
            <person name="Albersmeier A."/>
            <person name="Kalinowski J."/>
            <person name="Ruckert C."/>
        </authorList>
    </citation>
    <scope>NUCLEOTIDE SEQUENCE</scope>
    <source>
        <strain evidence="6">NBRC 108769</strain>
    </source>
</reference>
<evidence type="ECO:0000259" key="5">
    <source>
        <dbReference type="PROSITE" id="PS51820"/>
    </source>
</evidence>
<evidence type="ECO:0000259" key="4">
    <source>
        <dbReference type="PROSITE" id="PS51175"/>
    </source>
</evidence>
<dbReference type="PROSITE" id="PS51820">
    <property type="entry name" value="PA14"/>
    <property type="match status" value="1"/>
</dbReference>
<accession>A0AA37SM97</accession>
<dbReference type="PROSITE" id="PS50093">
    <property type="entry name" value="PKD"/>
    <property type="match status" value="1"/>
</dbReference>
<dbReference type="SMART" id="SM00606">
    <property type="entry name" value="CBD_IV"/>
    <property type="match status" value="1"/>
</dbReference>
<dbReference type="InterPro" id="IPR013783">
    <property type="entry name" value="Ig-like_fold"/>
</dbReference>
<dbReference type="SUPFAM" id="SSF49299">
    <property type="entry name" value="PKD domain"/>
    <property type="match status" value="1"/>
</dbReference>
<feature type="domain" description="PA14" evidence="5">
    <location>
        <begin position="1018"/>
        <end position="1179"/>
    </location>
</feature>
<evidence type="ECO:0000256" key="2">
    <source>
        <dbReference type="SAM" id="SignalP"/>
    </source>
</evidence>
<comment type="caution">
    <text evidence="6">The sequence shown here is derived from an EMBL/GenBank/DDBJ whole genome shotgun (WGS) entry which is preliminary data.</text>
</comment>
<dbReference type="InterPro" id="IPR012938">
    <property type="entry name" value="Glc/Sorbosone_DH"/>
</dbReference>
<dbReference type="Pfam" id="PF06283">
    <property type="entry name" value="ThuA"/>
    <property type="match status" value="1"/>
</dbReference>
<dbReference type="InterPro" id="IPR022409">
    <property type="entry name" value="PKD/Chitinase_dom"/>
</dbReference>
<feature type="domain" description="CBM6" evidence="4">
    <location>
        <begin position="858"/>
        <end position="1008"/>
    </location>
</feature>
<dbReference type="Gene3D" id="3.90.182.10">
    <property type="entry name" value="Toxin - Anthrax Protective Antigen,domain 1"/>
    <property type="match status" value="1"/>
</dbReference>
<dbReference type="RefSeq" id="WP_235293312.1">
    <property type="nucleotide sequence ID" value="NZ_BSOH01000005.1"/>
</dbReference>
<name>A0AA37SM97_9BACT</name>
<dbReference type="InterPro" id="IPR037524">
    <property type="entry name" value="PA14/GLEYA"/>
</dbReference>
<keyword evidence="7" id="KW-1185">Reference proteome</keyword>
<dbReference type="Proteomes" id="UP001156666">
    <property type="component" value="Unassembled WGS sequence"/>
</dbReference>
<organism evidence="6 7">
    <name type="scientific">Portibacter lacus</name>
    <dbReference type="NCBI Taxonomy" id="1099794"/>
    <lineage>
        <taxon>Bacteria</taxon>
        <taxon>Pseudomonadati</taxon>
        <taxon>Bacteroidota</taxon>
        <taxon>Saprospiria</taxon>
        <taxon>Saprospirales</taxon>
        <taxon>Haliscomenobacteraceae</taxon>
        <taxon>Portibacter</taxon>
    </lineage>
</organism>
<evidence type="ECO:0000259" key="3">
    <source>
        <dbReference type="PROSITE" id="PS50093"/>
    </source>
</evidence>
<dbReference type="InterPro" id="IPR029062">
    <property type="entry name" value="Class_I_gatase-like"/>
</dbReference>
<dbReference type="Pfam" id="PF07691">
    <property type="entry name" value="PA14"/>
    <property type="match status" value="1"/>
</dbReference>
<evidence type="ECO:0000313" key="7">
    <source>
        <dbReference type="Proteomes" id="UP001156666"/>
    </source>
</evidence>
<gene>
    <name evidence="6" type="ORF">GCM10007940_11250</name>
</gene>
<dbReference type="GO" id="GO:0030246">
    <property type="term" value="F:carbohydrate binding"/>
    <property type="evidence" value="ECO:0007669"/>
    <property type="project" value="InterPro"/>
</dbReference>
<dbReference type="AlphaFoldDB" id="A0AA37SM97"/>
<dbReference type="InterPro" id="IPR011042">
    <property type="entry name" value="6-blade_b-propeller_TolB-like"/>
</dbReference>
<dbReference type="InterPro" id="IPR008979">
    <property type="entry name" value="Galactose-bd-like_sf"/>
</dbReference>
<evidence type="ECO:0000313" key="6">
    <source>
        <dbReference type="EMBL" id="GLR16510.1"/>
    </source>
</evidence>
<dbReference type="Gene3D" id="2.60.120.260">
    <property type="entry name" value="Galactose-binding domain-like"/>
    <property type="match status" value="1"/>
</dbReference>
<dbReference type="CDD" id="cd04084">
    <property type="entry name" value="CBM6_xylanase-like"/>
    <property type="match status" value="1"/>
</dbReference>
<dbReference type="InterPro" id="IPR029010">
    <property type="entry name" value="ThuA-like"/>
</dbReference>
<dbReference type="CDD" id="cd00146">
    <property type="entry name" value="PKD"/>
    <property type="match status" value="1"/>
</dbReference>
<dbReference type="Pfam" id="PF18911">
    <property type="entry name" value="PKD_4"/>
    <property type="match status" value="1"/>
</dbReference>
<dbReference type="EMBL" id="BSOH01000005">
    <property type="protein sequence ID" value="GLR16510.1"/>
    <property type="molecule type" value="Genomic_DNA"/>
</dbReference>
<dbReference type="SUPFAM" id="SSF49785">
    <property type="entry name" value="Galactose-binding domain-like"/>
    <property type="match status" value="1"/>
</dbReference>
<sequence>MQRFLFSFILLCFTCQILSAQEFDVLVFSKTQGFRHGSIPSGQSALQELGEANNFSVTLSENSDDFTIENLLQYECIVFLSTTGDILNSEQQQDFEAYIEQGGGYVGIHAASDTEYSWPWYGDLVGAYFDSHPAIQEATIEVADHVHPSTSFLPGYWQRNDEWYNFRTNPRGRVHVLATLDESSYDGGNMGHDHPTAWCHEYEGGRAWYTGGGHTNESFSNDLFRQHILGGILYATGSVAGDFTATINDKFELNILDNDPKSPMALTVLPSLDVLYIERAGKVKLWKQSSGQIMTIASLNVSSGREDGLIGITLDPDFETNNWLYLFYSPTGVDKQFVSRFKFINDELDLDSEQIILEIPVQRAECCHSGGDLEFDGNGNLYIATGDNTNPFESNGFAPIDERAGRSAFDAQGTSANTNDLRGKVLRIHPEEDGSYSIPEGNLFPAQDAGLPEIYVMGTRNPFRLAVHKNGELVWGDVGPDGSSDSASRGPRGYDEINRTKVAGNFGWPYLIADNKAYNDYNFATSASGAKFDANNLVNDSPNNTGASTIPPAIPAWIYYHYGNNPNRPEFNASGGRSILGGSYFHYNAERADPSGLPKYFDDVLIVGDWSRNWIKELRLDDEGNLLQINPLIPHIDLNSPIDIEIGPDGNMYIVEWGNGFGNDNPDARIIKIIYQSIAGNSAPIALISADVESGVAPLTVAFDGSLSKDPDIGDQLSFSWDFNDDGVEDANEVNPSFTYTENGVFNATLEVTDESGIQAVAQVQVVVGNTAPSLNIDFPANGGFFAIGDTIVYAISTNDVEDGNECDQNLPLGIKVEPSIGHDDHSHGVGDQDGCNGEFITSPHGDGSDDVFYVLNAQYEDRGGAVDFPLTTKTFNILQPKLKQAQHAQELNDLRTENTGDFLGGDVNMAYINDGSYLMYTPMNFENIEFLTVRWAALNIDSKIEVHIDAPDGPIIAERNLPVTGGWQDYDFYTMDLKDPGGTHDVYLVFRNPGKNSLGNINFMEFHGKGISLSDHQAGMGLTATYYSNDDFTGSSVVRNEPMISWDWDNDSPVEGIPADGFSVRWEGQIVAPATTIYNISTLMTGGTSAVYIDRKSVNNGSFEFVAGQFYSIVVEYVYGTGNAAMALKWEGAQPLNVIHTQYLRTIEMTSGIGDFYQEDARIFPNPFDQFIQVPEEWKGQGYQLVSIDGRVVRAGKLNHKIQTADLVEGIYILEIAQKRFKLVKSKLY</sequence>
<dbReference type="Gene3D" id="2.60.40.10">
    <property type="entry name" value="Immunoglobulins"/>
    <property type="match status" value="1"/>
</dbReference>
<feature type="domain" description="PKD" evidence="3">
    <location>
        <begin position="684"/>
        <end position="768"/>
    </location>
</feature>
<dbReference type="SMART" id="SM00089">
    <property type="entry name" value="PKD"/>
    <property type="match status" value="1"/>
</dbReference>
<dbReference type="InterPro" id="IPR035986">
    <property type="entry name" value="PKD_dom_sf"/>
</dbReference>
<dbReference type="InterPro" id="IPR005084">
    <property type="entry name" value="CBM6"/>
</dbReference>
<dbReference type="SMART" id="SM00758">
    <property type="entry name" value="PA14"/>
    <property type="match status" value="1"/>
</dbReference>
<protein>
    <recommendedName>
        <fullName evidence="8">Carbohydrate-binding protein</fullName>
    </recommendedName>
</protein>
<dbReference type="PANTHER" id="PTHR40469:SF2">
    <property type="entry name" value="GALACTOSE-BINDING DOMAIN-LIKE SUPERFAMILY PROTEIN"/>
    <property type="match status" value="1"/>
</dbReference>
<feature type="chain" id="PRO_5041209231" description="Carbohydrate-binding protein" evidence="2">
    <location>
        <begin position="21"/>
        <end position="1230"/>
    </location>
</feature>
<keyword evidence="1 2" id="KW-0732">Signal</keyword>
<dbReference type="Gene3D" id="2.120.10.30">
    <property type="entry name" value="TolB, C-terminal domain"/>
    <property type="match status" value="1"/>
</dbReference>
<dbReference type="InterPro" id="IPR011658">
    <property type="entry name" value="PA14_dom"/>
</dbReference>
<dbReference type="SUPFAM" id="SSF56988">
    <property type="entry name" value="Anthrax protective antigen"/>
    <property type="match status" value="1"/>
</dbReference>
<dbReference type="Pfam" id="PF03422">
    <property type="entry name" value="CBM_6"/>
    <property type="match status" value="1"/>
</dbReference>
<dbReference type="Gene3D" id="3.40.50.880">
    <property type="match status" value="1"/>
</dbReference>